<evidence type="ECO:0000313" key="3">
    <source>
        <dbReference type="Proteomes" id="UP000438429"/>
    </source>
</evidence>
<dbReference type="Proteomes" id="UP000438429">
    <property type="component" value="Unassembled WGS sequence"/>
</dbReference>
<dbReference type="EMBL" id="VEVO01000021">
    <property type="protein sequence ID" value="KAF0024282.1"/>
    <property type="molecule type" value="Genomic_DNA"/>
</dbReference>
<reference evidence="2 3" key="1">
    <citation type="submission" date="2019-06" db="EMBL/GenBank/DDBJ databases">
        <title>Draft genomes of female and male turbot (Scophthalmus maximus).</title>
        <authorList>
            <person name="Xu H."/>
            <person name="Xu X.-W."/>
            <person name="Shao C."/>
            <person name="Chen S."/>
        </authorList>
    </citation>
    <scope>NUCLEOTIDE SEQUENCE [LARGE SCALE GENOMIC DNA]</scope>
    <source>
        <strain evidence="2">Ysfricsl-2016a</strain>
        <tissue evidence="2">Blood</tissue>
    </source>
</reference>
<protein>
    <submittedName>
        <fullName evidence="2">Uncharacterized protein</fullName>
    </submittedName>
</protein>
<comment type="caution">
    <text evidence="2">The sequence shown here is derived from an EMBL/GenBank/DDBJ whole genome shotgun (WGS) entry which is preliminary data.</text>
</comment>
<keyword evidence="1" id="KW-1133">Transmembrane helix</keyword>
<dbReference type="AlphaFoldDB" id="A0A6A4RYN5"/>
<keyword evidence="1" id="KW-0812">Transmembrane</keyword>
<evidence type="ECO:0000313" key="2">
    <source>
        <dbReference type="EMBL" id="KAF0024282.1"/>
    </source>
</evidence>
<feature type="transmembrane region" description="Helical" evidence="1">
    <location>
        <begin position="72"/>
        <end position="90"/>
    </location>
</feature>
<accession>A0A6A4RYN5</accession>
<sequence>MCEIGRARLIRKNIDRTNEYSGSMDASRCIKSSCLVFVCATRKVVRVSVNEGSGEDDLQSEADLWFSPGHSWIVLSVTLHFTVPCVFLLNKQTVENVDVNPIPKQVIVQIIILTLLLLTFSHSLLPVKGKNQCTSRIPCEF</sequence>
<gene>
    <name evidence="2" type="ORF">F2P81_023084</name>
</gene>
<feature type="transmembrane region" description="Helical" evidence="1">
    <location>
        <begin position="106"/>
        <end position="127"/>
    </location>
</feature>
<name>A0A6A4RYN5_SCOMX</name>
<proteinExistence type="predicted"/>
<organism evidence="2 3">
    <name type="scientific">Scophthalmus maximus</name>
    <name type="common">Turbot</name>
    <name type="synonym">Psetta maxima</name>
    <dbReference type="NCBI Taxonomy" id="52904"/>
    <lineage>
        <taxon>Eukaryota</taxon>
        <taxon>Metazoa</taxon>
        <taxon>Chordata</taxon>
        <taxon>Craniata</taxon>
        <taxon>Vertebrata</taxon>
        <taxon>Euteleostomi</taxon>
        <taxon>Actinopterygii</taxon>
        <taxon>Neopterygii</taxon>
        <taxon>Teleostei</taxon>
        <taxon>Neoteleostei</taxon>
        <taxon>Acanthomorphata</taxon>
        <taxon>Carangaria</taxon>
        <taxon>Pleuronectiformes</taxon>
        <taxon>Pleuronectoidei</taxon>
        <taxon>Scophthalmidae</taxon>
        <taxon>Scophthalmus</taxon>
    </lineage>
</organism>
<keyword evidence="1" id="KW-0472">Membrane</keyword>
<evidence type="ECO:0000256" key="1">
    <source>
        <dbReference type="SAM" id="Phobius"/>
    </source>
</evidence>